<name>A0A951UTU3_9CYAN</name>
<reference evidence="1" key="2">
    <citation type="journal article" date="2022" name="Microbiol. Resour. Announc.">
        <title>Metagenome Sequencing to Explore Phylogenomics of Terrestrial Cyanobacteria.</title>
        <authorList>
            <person name="Ward R.D."/>
            <person name="Stajich J.E."/>
            <person name="Johansen J.R."/>
            <person name="Huntemann M."/>
            <person name="Clum A."/>
            <person name="Foster B."/>
            <person name="Foster B."/>
            <person name="Roux S."/>
            <person name="Palaniappan K."/>
            <person name="Varghese N."/>
            <person name="Mukherjee S."/>
            <person name="Reddy T.B.K."/>
            <person name="Daum C."/>
            <person name="Copeland A."/>
            <person name="Chen I.A."/>
            <person name="Ivanova N.N."/>
            <person name="Kyrpides N.C."/>
            <person name="Shapiro N."/>
            <person name="Eloe-Fadrosh E.A."/>
            <person name="Pietrasiak N."/>
        </authorList>
    </citation>
    <scope>NUCLEOTIDE SEQUENCE</scope>
    <source>
        <strain evidence="1">GSE-NOS-MK-12-04C</strain>
    </source>
</reference>
<reference evidence="1" key="1">
    <citation type="submission" date="2021-05" db="EMBL/GenBank/DDBJ databases">
        <authorList>
            <person name="Pietrasiak N."/>
            <person name="Ward R."/>
            <person name="Stajich J.E."/>
            <person name="Kurbessoian T."/>
        </authorList>
    </citation>
    <scope>NUCLEOTIDE SEQUENCE</scope>
    <source>
        <strain evidence="1">GSE-NOS-MK-12-04C</strain>
    </source>
</reference>
<sequence>MLKARIVTEARKLAIALHEPEVYRWFDFLSTLRIECTFICWTDNEELFIFLKMHDFLSIVSGLGDEAVHLIAISLYRQKITHLNIFVIIVVYSCPT</sequence>
<dbReference type="EMBL" id="JAHHGZ010000018">
    <property type="protein sequence ID" value="MBW4669132.1"/>
    <property type="molecule type" value="Genomic_DNA"/>
</dbReference>
<dbReference type="AlphaFoldDB" id="A0A951UTU3"/>
<dbReference type="Proteomes" id="UP000729701">
    <property type="component" value="Unassembled WGS sequence"/>
</dbReference>
<evidence type="ECO:0000313" key="2">
    <source>
        <dbReference type="Proteomes" id="UP000729701"/>
    </source>
</evidence>
<comment type="caution">
    <text evidence="1">The sequence shown here is derived from an EMBL/GenBank/DDBJ whole genome shotgun (WGS) entry which is preliminary data.</text>
</comment>
<organism evidence="1 2">
    <name type="scientific">Cyanomargarita calcarea GSE-NOS-MK-12-04C</name>
    <dbReference type="NCBI Taxonomy" id="2839659"/>
    <lineage>
        <taxon>Bacteria</taxon>
        <taxon>Bacillati</taxon>
        <taxon>Cyanobacteriota</taxon>
        <taxon>Cyanophyceae</taxon>
        <taxon>Nostocales</taxon>
        <taxon>Cyanomargaritaceae</taxon>
        <taxon>Cyanomargarita</taxon>
    </lineage>
</organism>
<evidence type="ECO:0000313" key="1">
    <source>
        <dbReference type="EMBL" id="MBW4669132.1"/>
    </source>
</evidence>
<gene>
    <name evidence="1" type="ORF">KME60_17315</name>
</gene>
<protein>
    <submittedName>
        <fullName evidence="1">Uncharacterized protein</fullName>
    </submittedName>
</protein>
<accession>A0A951UTU3</accession>
<proteinExistence type="predicted"/>